<evidence type="ECO:0000256" key="2">
    <source>
        <dbReference type="ARBA" id="ARBA00022448"/>
    </source>
</evidence>
<dbReference type="PROSITE" id="PS00211">
    <property type="entry name" value="ABC_TRANSPORTER_1"/>
    <property type="match status" value="1"/>
</dbReference>
<keyword evidence="4 8" id="KW-0547">Nucleotide-binding</keyword>
<name>A0A9D2RZK5_9FIRM</name>
<dbReference type="SUPFAM" id="SSF52540">
    <property type="entry name" value="P-loop containing nucleoside triphosphate hydrolases"/>
    <property type="match status" value="1"/>
</dbReference>
<dbReference type="InterPro" id="IPR015856">
    <property type="entry name" value="ABC_transpr_CbiO/EcfA_su"/>
</dbReference>
<keyword evidence="6" id="KW-1278">Translocase</keyword>
<evidence type="ECO:0000259" key="9">
    <source>
        <dbReference type="PROSITE" id="PS50893"/>
    </source>
</evidence>
<dbReference type="GO" id="GO:0042626">
    <property type="term" value="F:ATPase-coupled transmembrane transporter activity"/>
    <property type="evidence" value="ECO:0007669"/>
    <property type="project" value="TreeGrafter"/>
</dbReference>
<dbReference type="NCBIfam" id="TIGR04521">
    <property type="entry name" value="ECF_ATPase_2"/>
    <property type="match status" value="1"/>
</dbReference>
<keyword evidence="2 8" id="KW-0813">Transport</keyword>
<organism evidence="10 11">
    <name type="scientific">Candidatus Acutalibacter ornithocaccae</name>
    <dbReference type="NCBI Taxonomy" id="2838416"/>
    <lineage>
        <taxon>Bacteria</taxon>
        <taxon>Bacillati</taxon>
        <taxon>Bacillota</taxon>
        <taxon>Clostridia</taxon>
        <taxon>Eubacteriales</taxon>
        <taxon>Acutalibacteraceae</taxon>
        <taxon>Acutalibacter</taxon>
    </lineage>
</organism>
<dbReference type="InterPro" id="IPR030946">
    <property type="entry name" value="EcfA2"/>
</dbReference>
<keyword evidence="3 8" id="KW-1003">Cell membrane</keyword>
<evidence type="ECO:0000313" key="11">
    <source>
        <dbReference type="Proteomes" id="UP000824214"/>
    </source>
</evidence>
<dbReference type="InterPro" id="IPR017871">
    <property type="entry name" value="ABC_transporter-like_CS"/>
</dbReference>
<keyword evidence="5 8" id="KW-0067">ATP-binding</keyword>
<comment type="caution">
    <text evidence="10">The sequence shown here is derived from an EMBL/GenBank/DDBJ whole genome shotgun (WGS) entry which is preliminary data.</text>
</comment>
<reference evidence="10" key="1">
    <citation type="journal article" date="2021" name="PeerJ">
        <title>Extensive microbial diversity within the chicken gut microbiome revealed by metagenomics and culture.</title>
        <authorList>
            <person name="Gilroy R."/>
            <person name="Ravi A."/>
            <person name="Getino M."/>
            <person name="Pursley I."/>
            <person name="Horton D.L."/>
            <person name="Alikhan N.F."/>
            <person name="Baker D."/>
            <person name="Gharbi K."/>
            <person name="Hall N."/>
            <person name="Watson M."/>
            <person name="Adriaenssens E.M."/>
            <person name="Foster-Nyarko E."/>
            <person name="Jarju S."/>
            <person name="Secka A."/>
            <person name="Antonio M."/>
            <person name="Oren A."/>
            <person name="Chaudhuri R.R."/>
            <person name="La Ragione R."/>
            <person name="Hildebrand F."/>
            <person name="Pallen M.J."/>
        </authorList>
    </citation>
    <scope>NUCLEOTIDE SEQUENCE</scope>
    <source>
        <strain evidence="10">ChiBcolR8-3208</strain>
    </source>
</reference>
<dbReference type="EMBL" id="DWXZ01000068">
    <property type="protein sequence ID" value="HJB37160.1"/>
    <property type="molecule type" value="Genomic_DNA"/>
</dbReference>
<comment type="similarity">
    <text evidence="8">Belongs to the ABC transporter superfamily. Energy-coupling factor EcfA family.</text>
</comment>
<evidence type="ECO:0000256" key="7">
    <source>
        <dbReference type="ARBA" id="ARBA00023136"/>
    </source>
</evidence>
<feature type="domain" description="ABC transporter" evidence="9">
    <location>
        <begin position="4"/>
        <end position="245"/>
    </location>
</feature>
<evidence type="ECO:0000256" key="3">
    <source>
        <dbReference type="ARBA" id="ARBA00022475"/>
    </source>
</evidence>
<evidence type="ECO:0000256" key="4">
    <source>
        <dbReference type="ARBA" id="ARBA00022741"/>
    </source>
</evidence>
<protein>
    <recommendedName>
        <fullName evidence="8">Energy-coupling factor transporter ATP-binding protein EcfA2</fullName>
        <ecNumber evidence="8">7.-.-.-</ecNumber>
    </recommendedName>
</protein>
<dbReference type="GO" id="GO:0005524">
    <property type="term" value="F:ATP binding"/>
    <property type="evidence" value="ECO:0007669"/>
    <property type="project" value="UniProtKB-UniRule"/>
</dbReference>
<dbReference type="PANTHER" id="PTHR43553">
    <property type="entry name" value="HEAVY METAL TRANSPORTER"/>
    <property type="match status" value="1"/>
</dbReference>
<comment type="function">
    <text evidence="8">ATP-binding (A) component of a common energy-coupling factor (ECF) ABC-transporter complex.</text>
</comment>
<comment type="subunit">
    <text evidence="8">Forms a stable energy-coupling factor (ECF) transporter complex composed of 2 membrane-embedded substrate-binding proteins (S component), 2 ATP-binding proteins (A component) and 2 transmembrane proteins (T component).</text>
</comment>
<accession>A0A9D2RZK5</accession>
<comment type="subcellular location">
    <subcellularLocation>
        <location evidence="1 8">Cell membrane</location>
        <topology evidence="1 8">Peripheral membrane protein</topology>
    </subcellularLocation>
</comment>
<dbReference type="SMART" id="SM00382">
    <property type="entry name" value="AAA"/>
    <property type="match status" value="1"/>
</dbReference>
<evidence type="ECO:0000256" key="8">
    <source>
        <dbReference type="RuleBase" id="RU365104"/>
    </source>
</evidence>
<keyword evidence="7 8" id="KW-0472">Membrane</keyword>
<dbReference type="GO" id="GO:0016887">
    <property type="term" value="F:ATP hydrolysis activity"/>
    <property type="evidence" value="ECO:0007669"/>
    <property type="project" value="InterPro"/>
</dbReference>
<dbReference type="InterPro" id="IPR003593">
    <property type="entry name" value="AAA+_ATPase"/>
</dbReference>
<dbReference type="AlphaFoldDB" id="A0A9D2RZK5"/>
<dbReference type="EC" id="7.-.-.-" evidence="8"/>
<dbReference type="GO" id="GO:0043190">
    <property type="term" value="C:ATP-binding cassette (ABC) transporter complex"/>
    <property type="evidence" value="ECO:0007669"/>
    <property type="project" value="TreeGrafter"/>
</dbReference>
<sequence>MAIIETKDLAYRYSPGTPFEKTAVDGVNIQVEKGEFLGVIGHTGSGKSTLIQMLNGLLRPTAGQVLLGGKDIWAEPKKIRAVRFQVGMVFQYPEYQLFEETVLKDIMFGPKNMGLTDQEAETRAREAAHFTGLKEELLEKSPFELSGGEKRRAAIAGVIAMDPEVLILDEPTAGLDPRGRDVLLAQITQYHKARGNTVLLVSHSMEDIGRTADRILVMNHGHAAMLDETKKVFARGPELEEMGLRVPQITKIMQELVAMGLPVDASTLTVDDALHQLIPILKRKEELR</sequence>
<dbReference type="CDD" id="cd03225">
    <property type="entry name" value="ABC_cobalt_CbiO_domain1"/>
    <property type="match status" value="1"/>
</dbReference>
<evidence type="ECO:0000313" key="10">
    <source>
        <dbReference type="EMBL" id="HJB37160.1"/>
    </source>
</evidence>
<dbReference type="InterPro" id="IPR003439">
    <property type="entry name" value="ABC_transporter-like_ATP-bd"/>
</dbReference>
<dbReference type="InterPro" id="IPR027417">
    <property type="entry name" value="P-loop_NTPase"/>
</dbReference>
<reference evidence="10" key="2">
    <citation type="submission" date="2021-04" db="EMBL/GenBank/DDBJ databases">
        <authorList>
            <person name="Gilroy R."/>
        </authorList>
    </citation>
    <scope>NUCLEOTIDE SEQUENCE</scope>
    <source>
        <strain evidence="10">ChiBcolR8-3208</strain>
    </source>
</reference>
<gene>
    <name evidence="10" type="ORF">H9942_03730</name>
</gene>
<dbReference type="Gene3D" id="3.40.50.300">
    <property type="entry name" value="P-loop containing nucleotide triphosphate hydrolases"/>
    <property type="match status" value="1"/>
</dbReference>
<dbReference type="PROSITE" id="PS50893">
    <property type="entry name" value="ABC_TRANSPORTER_2"/>
    <property type="match status" value="1"/>
</dbReference>
<dbReference type="PANTHER" id="PTHR43553:SF27">
    <property type="entry name" value="ENERGY-COUPLING FACTOR TRANSPORTER ATP-BINDING PROTEIN ECFA2"/>
    <property type="match status" value="1"/>
</dbReference>
<dbReference type="Proteomes" id="UP000824214">
    <property type="component" value="Unassembled WGS sequence"/>
</dbReference>
<evidence type="ECO:0000256" key="6">
    <source>
        <dbReference type="ARBA" id="ARBA00022967"/>
    </source>
</evidence>
<dbReference type="FunFam" id="3.40.50.300:FF:000224">
    <property type="entry name" value="Energy-coupling factor transporter ATP-binding protein EcfA"/>
    <property type="match status" value="1"/>
</dbReference>
<dbReference type="Pfam" id="PF00005">
    <property type="entry name" value="ABC_tran"/>
    <property type="match status" value="1"/>
</dbReference>
<evidence type="ECO:0000256" key="5">
    <source>
        <dbReference type="ARBA" id="ARBA00022840"/>
    </source>
</evidence>
<dbReference type="InterPro" id="IPR050095">
    <property type="entry name" value="ECF_ABC_transporter_ATP-bd"/>
</dbReference>
<evidence type="ECO:0000256" key="1">
    <source>
        <dbReference type="ARBA" id="ARBA00004202"/>
    </source>
</evidence>
<proteinExistence type="inferred from homology"/>